<gene>
    <name evidence="2" type="ORF">WJX75_002451</name>
</gene>
<dbReference type="Gene3D" id="3.90.25.10">
    <property type="entry name" value="UDP-galactose 4-epimerase, domain 1"/>
    <property type="match status" value="1"/>
</dbReference>
<dbReference type="EMBL" id="JALJOT010000001">
    <property type="protein sequence ID" value="KAK9918237.1"/>
    <property type="molecule type" value="Genomic_DNA"/>
</dbReference>
<evidence type="ECO:0000259" key="1">
    <source>
        <dbReference type="Pfam" id="PF05368"/>
    </source>
</evidence>
<dbReference type="InterPro" id="IPR036291">
    <property type="entry name" value="NAD(P)-bd_dom_sf"/>
</dbReference>
<feature type="domain" description="NmrA-like" evidence="1">
    <location>
        <begin position="23"/>
        <end position="213"/>
    </location>
</feature>
<evidence type="ECO:0000313" key="2">
    <source>
        <dbReference type="EMBL" id="KAK9918237.1"/>
    </source>
</evidence>
<dbReference type="Gene3D" id="3.40.50.720">
    <property type="entry name" value="NAD(P)-binding Rossmann-like Domain"/>
    <property type="match status" value="1"/>
</dbReference>
<evidence type="ECO:0000313" key="3">
    <source>
        <dbReference type="Proteomes" id="UP001491310"/>
    </source>
</evidence>
<protein>
    <recommendedName>
        <fullName evidence="1">NmrA-like domain-containing protein</fullName>
    </recommendedName>
</protein>
<comment type="caution">
    <text evidence="2">The sequence shown here is derived from an EMBL/GenBank/DDBJ whole genome shotgun (WGS) entry which is preliminary data.</text>
</comment>
<dbReference type="Proteomes" id="UP001491310">
    <property type="component" value="Unassembled WGS sequence"/>
</dbReference>
<reference evidence="2 3" key="1">
    <citation type="journal article" date="2024" name="Nat. Commun.">
        <title>Phylogenomics reveals the evolutionary origins of lichenization in chlorophyte algae.</title>
        <authorList>
            <person name="Puginier C."/>
            <person name="Libourel C."/>
            <person name="Otte J."/>
            <person name="Skaloud P."/>
            <person name="Haon M."/>
            <person name="Grisel S."/>
            <person name="Petersen M."/>
            <person name="Berrin J.G."/>
            <person name="Delaux P.M."/>
            <person name="Dal Grande F."/>
            <person name="Keller J."/>
        </authorList>
    </citation>
    <scope>NUCLEOTIDE SEQUENCE [LARGE SCALE GENOMIC DNA]</scope>
    <source>
        <strain evidence="2 3">SAG 216-7</strain>
    </source>
</reference>
<organism evidence="2 3">
    <name type="scientific">Coccomyxa subellipsoidea</name>
    <dbReference type="NCBI Taxonomy" id="248742"/>
    <lineage>
        <taxon>Eukaryota</taxon>
        <taxon>Viridiplantae</taxon>
        <taxon>Chlorophyta</taxon>
        <taxon>core chlorophytes</taxon>
        <taxon>Trebouxiophyceae</taxon>
        <taxon>Trebouxiophyceae incertae sedis</taxon>
        <taxon>Coccomyxaceae</taxon>
        <taxon>Coccomyxa</taxon>
    </lineage>
</organism>
<dbReference type="InterPro" id="IPR008030">
    <property type="entry name" value="NmrA-like"/>
</dbReference>
<accession>A0ABR2Z2U6</accession>
<dbReference type="PANTHER" id="PTHR43162:SF1">
    <property type="entry name" value="PRESTALK A DIFFERENTIATION PROTEIN A"/>
    <property type="match status" value="1"/>
</dbReference>
<proteinExistence type="predicted"/>
<keyword evidence="3" id="KW-1185">Reference proteome</keyword>
<dbReference type="Pfam" id="PF05368">
    <property type="entry name" value="NmrA"/>
    <property type="match status" value="1"/>
</dbReference>
<dbReference type="InterPro" id="IPR051604">
    <property type="entry name" value="Ergot_Alk_Oxidoreductase"/>
</dbReference>
<name>A0ABR2Z2U6_9CHLO</name>
<dbReference type="PANTHER" id="PTHR43162">
    <property type="match status" value="1"/>
</dbReference>
<sequence length="284" mass="30067">MAPNTICREAAGPPVVLVTGAAGLRATGAEVIVGDLLSQRDVQRAVQGVDYIYFSFAVQQGLMEASTIAAVAAAEAGVIGIINNSQWCADMFSLSPTSRRHALAEAVFDAFPTPTVHLRGAVYNINIIKQLGPRVASSGLLSAPNMSGADTLPLISGYDVAATANAVLQNFSAYSGQAVLLVSQLRSLDIIAKEFSAVFNRQVLVETIDADAWEGNLAKSLPGLNATGVEHLRALWEIMREGSHDSDLMAKLGTAQARLGTILGRKPLTFEEDLSSYIQAQAKR</sequence>
<dbReference type="SUPFAM" id="SSF51735">
    <property type="entry name" value="NAD(P)-binding Rossmann-fold domains"/>
    <property type="match status" value="1"/>
</dbReference>